<keyword evidence="6" id="KW-1185">Reference proteome</keyword>
<sequence length="166" mass="16585">MRMNVKSLATGMAAVAAISAAVSTVSYLATPAPAAAEAPMTVFFAPLPLDPAAAVPAPEQLANVLNTLADPGVPAAGKSDLVEGGLGPVETGAIDHRLQKALKKGALPLSISVANVVPAGPGSASADVTASSPKLEPHTVNLTFVDQGGWKLSRNSLLSLSQLTSN</sequence>
<name>A0ABN9NCM9_9MYCO</name>
<evidence type="ECO:0000256" key="3">
    <source>
        <dbReference type="SAM" id="SignalP"/>
    </source>
</evidence>
<comment type="similarity">
    <text evidence="2">Belongs to the MTB12 family.</text>
</comment>
<dbReference type="Proteomes" id="UP001190464">
    <property type="component" value="Chromosome"/>
</dbReference>
<evidence type="ECO:0000313" key="5">
    <source>
        <dbReference type="EMBL" id="CAJ1502796.1"/>
    </source>
</evidence>
<reference evidence="5 6" key="1">
    <citation type="submission" date="2023-08" db="EMBL/GenBank/DDBJ databases">
        <authorList>
            <person name="Folkvardsen B D."/>
            <person name="Norman A."/>
        </authorList>
    </citation>
    <scope>NUCLEOTIDE SEQUENCE [LARGE SCALE GENOMIC DNA]</scope>
    <source>
        <strain evidence="5 6">Mu0102</strain>
    </source>
</reference>
<evidence type="ECO:0000259" key="4">
    <source>
        <dbReference type="Pfam" id="PF26580"/>
    </source>
</evidence>
<accession>A0ABN9NCM9</accession>
<evidence type="ECO:0000256" key="2">
    <source>
        <dbReference type="ARBA" id="ARBA00093774"/>
    </source>
</evidence>
<feature type="signal peptide" evidence="3">
    <location>
        <begin position="1"/>
        <end position="34"/>
    </location>
</feature>
<dbReference type="Pfam" id="PF26580">
    <property type="entry name" value="Mtb12_C"/>
    <property type="match status" value="1"/>
</dbReference>
<dbReference type="InterPro" id="IPR058644">
    <property type="entry name" value="Mtb12-like_C"/>
</dbReference>
<organism evidence="5 6">
    <name type="scientific">[Mycobacterium] holstebronense</name>
    <dbReference type="NCBI Taxonomy" id="3064288"/>
    <lineage>
        <taxon>Bacteria</taxon>
        <taxon>Bacillati</taxon>
        <taxon>Actinomycetota</taxon>
        <taxon>Actinomycetes</taxon>
        <taxon>Mycobacteriales</taxon>
        <taxon>Mycobacteriaceae</taxon>
        <taxon>Mycolicibacterium</taxon>
    </lineage>
</organism>
<evidence type="ECO:0000256" key="1">
    <source>
        <dbReference type="ARBA" id="ARBA00022729"/>
    </source>
</evidence>
<dbReference type="EMBL" id="OY726398">
    <property type="protein sequence ID" value="CAJ1502796.1"/>
    <property type="molecule type" value="Genomic_DNA"/>
</dbReference>
<feature type="domain" description="Low molecular weight antigen MTB12-like C-terminal" evidence="4">
    <location>
        <begin position="54"/>
        <end position="164"/>
    </location>
</feature>
<evidence type="ECO:0000313" key="6">
    <source>
        <dbReference type="Proteomes" id="UP001190464"/>
    </source>
</evidence>
<feature type="chain" id="PRO_5046178968" description="Low molecular weight antigen MTB12-like C-terminal domain-containing protein" evidence="3">
    <location>
        <begin position="35"/>
        <end position="166"/>
    </location>
</feature>
<proteinExistence type="inferred from homology"/>
<keyword evidence="1 3" id="KW-0732">Signal</keyword>
<gene>
    <name evidence="5" type="ORF">MU0102_001830</name>
</gene>
<protein>
    <recommendedName>
        <fullName evidence="4">Low molecular weight antigen MTB12-like C-terminal domain-containing protein</fullName>
    </recommendedName>
</protein>